<accession>A0ABP6YEZ0</accession>
<evidence type="ECO:0000256" key="1">
    <source>
        <dbReference type="ARBA" id="ARBA00004651"/>
    </source>
</evidence>
<keyword evidence="8" id="KW-1185">Reference proteome</keyword>
<evidence type="ECO:0000256" key="2">
    <source>
        <dbReference type="ARBA" id="ARBA00022475"/>
    </source>
</evidence>
<dbReference type="InterPro" id="IPR036259">
    <property type="entry name" value="MFS_trans_sf"/>
</dbReference>
<keyword evidence="5 6" id="KW-0472">Membrane</keyword>
<protein>
    <submittedName>
        <fullName evidence="7">MFS transporter</fullName>
    </submittedName>
</protein>
<evidence type="ECO:0000313" key="8">
    <source>
        <dbReference type="Proteomes" id="UP001501222"/>
    </source>
</evidence>
<feature type="transmembrane region" description="Helical" evidence="6">
    <location>
        <begin position="105"/>
        <end position="130"/>
    </location>
</feature>
<dbReference type="EMBL" id="BAABAA010000009">
    <property type="protein sequence ID" value="GAA3582436.1"/>
    <property type="molecule type" value="Genomic_DNA"/>
</dbReference>
<proteinExistence type="predicted"/>
<name>A0ABP6YEZ0_9ACTN</name>
<dbReference type="InterPro" id="IPR011701">
    <property type="entry name" value="MFS"/>
</dbReference>
<dbReference type="RefSeq" id="WP_344846334.1">
    <property type="nucleotide sequence ID" value="NZ_BAABAA010000009.1"/>
</dbReference>
<dbReference type="Proteomes" id="UP001501222">
    <property type="component" value="Unassembled WGS sequence"/>
</dbReference>
<feature type="transmembrane region" description="Helical" evidence="6">
    <location>
        <begin position="238"/>
        <end position="261"/>
    </location>
</feature>
<organism evidence="7 8">
    <name type="scientific">Kribbella ginsengisoli</name>
    <dbReference type="NCBI Taxonomy" id="363865"/>
    <lineage>
        <taxon>Bacteria</taxon>
        <taxon>Bacillati</taxon>
        <taxon>Actinomycetota</taxon>
        <taxon>Actinomycetes</taxon>
        <taxon>Propionibacteriales</taxon>
        <taxon>Kribbellaceae</taxon>
        <taxon>Kribbella</taxon>
    </lineage>
</organism>
<dbReference type="PANTHER" id="PTHR23513">
    <property type="entry name" value="INTEGRAL MEMBRANE EFFLUX PROTEIN-RELATED"/>
    <property type="match status" value="1"/>
</dbReference>
<dbReference type="CDD" id="cd06173">
    <property type="entry name" value="MFS_MefA_like"/>
    <property type="match status" value="1"/>
</dbReference>
<comment type="subcellular location">
    <subcellularLocation>
        <location evidence="1">Cell membrane</location>
        <topology evidence="1">Multi-pass membrane protein</topology>
    </subcellularLocation>
</comment>
<feature type="transmembrane region" description="Helical" evidence="6">
    <location>
        <begin position="298"/>
        <end position="318"/>
    </location>
</feature>
<gene>
    <name evidence="7" type="ORF">GCM10022235_61030</name>
</gene>
<comment type="caution">
    <text evidence="7">The sequence shown here is derived from an EMBL/GenBank/DDBJ whole genome shotgun (WGS) entry which is preliminary data.</text>
</comment>
<keyword evidence="4 6" id="KW-1133">Transmembrane helix</keyword>
<dbReference type="SUPFAM" id="SSF103473">
    <property type="entry name" value="MFS general substrate transporter"/>
    <property type="match status" value="1"/>
</dbReference>
<feature type="transmembrane region" description="Helical" evidence="6">
    <location>
        <begin position="385"/>
        <end position="403"/>
    </location>
</feature>
<dbReference type="Gene3D" id="1.20.1250.20">
    <property type="entry name" value="MFS general substrate transporter like domains"/>
    <property type="match status" value="1"/>
</dbReference>
<keyword evidence="2" id="KW-1003">Cell membrane</keyword>
<evidence type="ECO:0000313" key="7">
    <source>
        <dbReference type="EMBL" id="GAA3582436.1"/>
    </source>
</evidence>
<feature type="transmembrane region" description="Helical" evidence="6">
    <location>
        <begin position="65"/>
        <end position="85"/>
    </location>
</feature>
<dbReference type="PANTHER" id="PTHR23513:SF11">
    <property type="entry name" value="STAPHYLOFERRIN A TRANSPORTER"/>
    <property type="match status" value="1"/>
</dbReference>
<evidence type="ECO:0000256" key="6">
    <source>
        <dbReference type="SAM" id="Phobius"/>
    </source>
</evidence>
<feature type="transmembrane region" description="Helical" evidence="6">
    <location>
        <begin position="151"/>
        <end position="178"/>
    </location>
</feature>
<sequence>MARPHEPSTTDPADRPATYRDVFAVAEFRWLWGALLGSVIGDQLARVALAVLVFDRTGSAGLSALTYALTLLPDIAGGPLLSGLADRYPRRTVMVGCDVARAGLVGLMAIPGTPLLILCVLLVAVQLLAAPFQSARIASMATIMSGDRYPAAMGVSAITLQLAQLAGFVAGGTIVAGLGASKALIINAISFAVSAVVLRFGIKERPAAAGTEPTAKPSWWGSLSAGARLVWQNRRLRYLTALICLPGFYISVEGLATPYAATLGGGAVAVGVLFAANPAGYVLGVWGFGRLAPSRRHALMGPLAIGASAPLIACVVSPGLWVTVALWMLSGACSSYLITAQTTFVKDVPDAQRGQVIGLARTALTVSQGMGILAAGVAADSVRPALVVTGAGVLGVLFAAGAARGYGRADQPG</sequence>
<keyword evidence="3 6" id="KW-0812">Transmembrane</keyword>
<evidence type="ECO:0000256" key="4">
    <source>
        <dbReference type="ARBA" id="ARBA00022989"/>
    </source>
</evidence>
<reference evidence="8" key="1">
    <citation type="journal article" date="2019" name="Int. J. Syst. Evol. Microbiol.">
        <title>The Global Catalogue of Microorganisms (GCM) 10K type strain sequencing project: providing services to taxonomists for standard genome sequencing and annotation.</title>
        <authorList>
            <consortium name="The Broad Institute Genomics Platform"/>
            <consortium name="The Broad Institute Genome Sequencing Center for Infectious Disease"/>
            <person name="Wu L."/>
            <person name="Ma J."/>
        </authorList>
    </citation>
    <scope>NUCLEOTIDE SEQUENCE [LARGE SCALE GENOMIC DNA]</scope>
    <source>
        <strain evidence="8">JCM 16928</strain>
    </source>
</reference>
<dbReference type="Pfam" id="PF07690">
    <property type="entry name" value="MFS_1"/>
    <property type="match status" value="1"/>
</dbReference>
<feature type="transmembrane region" description="Helical" evidence="6">
    <location>
        <begin position="30"/>
        <end position="53"/>
    </location>
</feature>
<evidence type="ECO:0000256" key="5">
    <source>
        <dbReference type="ARBA" id="ARBA00023136"/>
    </source>
</evidence>
<evidence type="ECO:0000256" key="3">
    <source>
        <dbReference type="ARBA" id="ARBA00022692"/>
    </source>
</evidence>
<feature type="transmembrane region" description="Helical" evidence="6">
    <location>
        <begin position="267"/>
        <end position="286"/>
    </location>
</feature>